<name>A0A8H5FI27_9AGAR</name>
<gene>
    <name evidence="1" type="ORF">D9611_003179</name>
</gene>
<accession>A0A8H5FI27</accession>
<keyword evidence="2" id="KW-1185">Reference proteome</keyword>
<protein>
    <submittedName>
        <fullName evidence="1">Uncharacterized protein</fullName>
    </submittedName>
</protein>
<organism evidence="1 2">
    <name type="scientific">Ephemerocybe angulata</name>
    <dbReference type="NCBI Taxonomy" id="980116"/>
    <lineage>
        <taxon>Eukaryota</taxon>
        <taxon>Fungi</taxon>
        <taxon>Dikarya</taxon>
        <taxon>Basidiomycota</taxon>
        <taxon>Agaricomycotina</taxon>
        <taxon>Agaricomycetes</taxon>
        <taxon>Agaricomycetidae</taxon>
        <taxon>Agaricales</taxon>
        <taxon>Agaricineae</taxon>
        <taxon>Psathyrellaceae</taxon>
        <taxon>Ephemerocybe</taxon>
    </lineage>
</organism>
<sequence>MGVYALHVIQDLPLTPPAATMSVTMSRPLVSSPLADSPSTGRAPMPRPAFPMRKSGQFATSRALRPFPTISTALQPSKSANLASKSKPIKLIEPPKNFKMSFVLDLTQAELRRQE</sequence>
<comment type="caution">
    <text evidence="1">The sequence shown here is derived from an EMBL/GenBank/DDBJ whole genome shotgun (WGS) entry which is preliminary data.</text>
</comment>
<reference evidence="1 2" key="1">
    <citation type="journal article" date="2020" name="ISME J.">
        <title>Uncovering the hidden diversity of litter-decomposition mechanisms in mushroom-forming fungi.</title>
        <authorList>
            <person name="Floudas D."/>
            <person name="Bentzer J."/>
            <person name="Ahren D."/>
            <person name="Johansson T."/>
            <person name="Persson P."/>
            <person name="Tunlid A."/>
        </authorList>
    </citation>
    <scope>NUCLEOTIDE SEQUENCE [LARGE SCALE GENOMIC DNA]</scope>
    <source>
        <strain evidence="1 2">CBS 175.51</strain>
    </source>
</reference>
<dbReference type="OrthoDB" id="3255301at2759"/>
<evidence type="ECO:0000313" key="1">
    <source>
        <dbReference type="EMBL" id="KAF5337362.1"/>
    </source>
</evidence>
<evidence type="ECO:0000313" key="2">
    <source>
        <dbReference type="Proteomes" id="UP000541558"/>
    </source>
</evidence>
<dbReference type="Proteomes" id="UP000541558">
    <property type="component" value="Unassembled WGS sequence"/>
</dbReference>
<dbReference type="EMBL" id="JAACJK010000057">
    <property type="protein sequence ID" value="KAF5337362.1"/>
    <property type="molecule type" value="Genomic_DNA"/>
</dbReference>
<proteinExistence type="predicted"/>